<feature type="domain" description="ABC transporter" evidence="13">
    <location>
        <begin position="1166"/>
        <end position="1430"/>
    </location>
</feature>
<evidence type="ECO:0000313" key="15">
    <source>
        <dbReference type="EMBL" id="KAF2454202.1"/>
    </source>
</evidence>
<feature type="region of interest" description="Disordered" evidence="11">
    <location>
        <begin position="1283"/>
        <end position="1313"/>
    </location>
</feature>
<proteinExistence type="inferred from homology"/>
<feature type="transmembrane region" description="Helical" evidence="12">
    <location>
        <begin position="964"/>
        <end position="985"/>
    </location>
</feature>
<dbReference type="SMART" id="SM00382">
    <property type="entry name" value="AAA"/>
    <property type="match status" value="2"/>
</dbReference>
<feature type="region of interest" description="Disordered" evidence="11">
    <location>
        <begin position="716"/>
        <end position="798"/>
    </location>
</feature>
<feature type="transmembrane region" description="Helical" evidence="12">
    <location>
        <begin position="1104"/>
        <end position="1124"/>
    </location>
</feature>
<feature type="transmembrane region" description="Helical" evidence="12">
    <location>
        <begin position="179"/>
        <end position="198"/>
    </location>
</feature>
<dbReference type="PROSITE" id="PS50893">
    <property type="entry name" value="ABC_TRANSPORTER_2"/>
    <property type="match status" value="2"/>
</dbReference>
<evidence type="ECO:0000313" key="16">
    <source>
        <dbReference type="Proteomes" id="UP000799766"/>
    </source>
</evidence>
<feature type="compositionally biased region" description="Polar residues" evidence="11">
    <location>
        <begin position="729"/>
        <end position="740"/>
    </location>
</feature>
<keyword evidence="8 12" id="KW-1133">Transmembrane helix</keyword>
<dbReference type="CDD" id="cd18604">
    <property type="entry name" value="ABC_6TM_VMR1_D2_like"/>
    <property type="match status" value="1"/>
</dbReference>
<evidence type="ECO:0000256" key="3">
    <source>
        <dbReference type="ARBA" id="ARBA00022448"/>
    </source>
</evidence>
<dbReference type="GO" id="GO:0016020">
    <property type="term" value="C:membrane"/>
    <property type="evidence" value="ECO:0007669"/>
    <property type="project" value="UniProtKB-SubCell"/>
</dbReference>
<dbReference type="GO" id="GO:0016887">
    <property type="term" value="F:ATP hydrolysis activity"/>
    <property type="evidence" value="ECO:0007669"/>
    <property type="project" value="InterPro"/>
</dbReference>
<dbReference type="PROSITE" id="PS50929">
    <property type="entry name" value="ABC_TM1F"/>
    <property type="match status" value="2"/>
</dbReference>
<evidence type="ECO:0000256" key="2">
    <source>
        <dbReference type="ARBA" id="ARBA00009726"/>
    </source>
</evidence>
<keyword evidence="15" id="KW-0378">Hydrolase</keyword>
<dbReference type="InterPro" id="IPR027417">
    <property type="entry name" value="P-loop_NTPase"/>
</dbReference>
<feature type="transmembrane region" description="Helical" evidence="12">
    <location>
        <begin position="393"/>
        <end position="415"/>
    </location>
</feature>
<evidence type="ECO:0000256" key="6">
    <source>
        <dbReference type="ARBA" id="ARBA00022741"/>
    </source>
</evidence>
<evidence type="ECO:0000256" key="1">
    <source>
        <dbReference type="ARBA" id="ARBA00004141"/>
    </source>
</evidence>
<reference evidence="15" key="1">
    <citation type="journal article" date="2020" name="Stud. Mycol.">
        <title>101 Dothideomycetes genomes: a test case for predicting lifestyles and emergence of pathogens.</title>
        <authorList>
            <person name="Haridas S."/>
            <person name="Albert R."/>
            <person name="Binder M."/>
            <person name="Bloem J."/>
            <person name="Labutti K."/>
            <person name="Salamov A."/>
            <person name="Andreopoulos B."/>
            <person name="Baker S."/>
            <person name="Barry K."/>
            <person name="Bills G."/>
            <person name="Bluhm B."/>
            <person name="Cannon C."/>
            <person name="Castanera R."/>
            <person name="Culley D."/>
            <person name="Daum C."/>
            <person name="Ezra D."/>
            <person name="Gonzalez J."/>
            <person name="Henrissat B."/>
            <person name="Kuo A."/>
            <person name="Liang C."/>
            <person name="Lipzen A."/>
            <person name="Lutzoni F."/>
            <person name="Magnuson J."/>
            <person name="Mondo S."/>
            <person name="Nolan M."/>
            <person name="Ohm R."/>
            <person name="Pangilinan J."/>
            <person name="Park H.-J."/>
            <person name="Ramirez L."/>
            <person name="Alfaro M."/>
            <person name="Sun H."/>
            <person name="Tritt A."/>
            <person name="Yoshinaga Y."/>
            <person name="Zwiers L.-H."/>
            <person name="Turgeon B."/>
            <person name="Goodwin S."/>
            <person name="Spatafora J."/>
            <person name="Crous P."/>
            <person name="Grigoriev I."/>
        </authorList>
    </citation>
    <scope>NUCLEOTIDE SEQUENCE</scope>
    <source>
        <strain evidence="15">ATCC 16933</strain>
    </source>
</reference>
<keyword evidence="6" id="KW-0547">Nucleotide-binding</keyword>
<feature type="compositionally biased region" description="Polar residues" evidence="11">
    <location>
        <begin position="1300"/>
        <end position="1313"/>
    </location>
</feature>
<dbReference type="SUPFAM" id="SSF52540">
    <property type="entry name" value="P-loop containing nucleoside triphosphate hydrolases"/>
    <property type="match status" value="2"/>
</dbReference>
<comment type="similarity">
    <text evidence="2">Belongs to the ABC transporter superfamily. ABCC family. Conjugate transporter (TC 3.A.1.208) subfamily.</text>
</comment>
<dbReference type="PANTHER" id="PTHR24223">
    <property type="entry name" value="ATP-BINDING CASSETTE SUB-FAMILY C"/>
    <property type="match status" value="1"/>
</dbReference>
<evidence type="ECO:0000256" key="11">
    <source>
        <dbReference type="SAM" id="MobiDB-lite"/>
    </source>
</evidence>
<evidence type="ECO:0000259" key="14">
    <source>
        <dbReference type="PROSITE" id="PS50929"/>
    </source>
</evidence>
<evidence type="ECO:0000256" key="12">
    <source>
        <dbReference type="SAM" id="Phobius"/>
    </source>
</evidence>
<evidence type="ECO:0000256" key="4">
    <source>
        <dbReference type="ARBA" id="ARBA00022692"/>
    </source>
</evidence>
<dbReference type="Pfam" id="PF00005">
    <property type="entry name" value="ABC_tran"/>
    <property type="match status" value="2"/>
</dbReference>
<dbReference type="PROSITE" id="PS00211">
    <property type="entry name" value="ABC_TRANSPORTER_1"/>
    <property type="match status" value="1"/>
</dbReference>
<keyword evidence="10" id="KW-0325">Glycoprotein</keyword>
<dbReference type="PANTHER" id="PTHR24223:SF456">
    <property type="entry name" value="MULTIDRUG RESISTANCE-ASSOCIATED PROTEIN LETHAL(2)03659"/>
    <property type="match status" value="1"/>
</dbReference>
<organism evidence="15 16">
    <name type="scientific">Lineolata rhizophorae</name>
    <dbReference type="NCBI Taxonomy" id="578093"/>
    <lineage>
        <taxon>Eukaryota</taxon>
        <taxon>Fungi</taxon>
        <taxon>Dikarya</taxon>
        <taxon>Ascomycota</taxon>
        <taxon>Pezizomycotina</taxon>
        <taxon>Dothideomycetes</taxon>
        <taxon>Dothideomycetes incertae sedis</taxon>
        <taxon>Lineolatales</taxon>
        <taxon>Lineolataceae</taxon>
        <taxon>Lineolata</taxon>
    </lineage>
</organism>
<evidence type="ECO:0000256" key="10">
    <source>
        <dbReference type="ARBA" id="ARBA00023180"/>
    </source>
</evidence>
<keyword evidence="7" id="KW-0067">ATP-binding</keyword>
<evidence type="ECO:0000256" key="9">
    <source>
        <dbReference type="ARBA" id="ARBA00023136"/>
    </source>
</evidence>
<dbReference type="CDD" id="cd03244">
    <property type="entry name" value="ABCC_MRP_domain2"/>
    <property type="match status" value="1"/>
</dbReference>
<evidence type="ECO:0000256" key="5">
    <source>
        <dbReference type="ARBA" id="ARBA00022737"/>
    </source>
</evidence>
<dbReference type="InterPro" id="IPR050173">
    <property type="entry name" value="ABC_transporter_C-like"/>
</dbReference>
<dbReference type="FunFam" id="1.20.1560.10:FF:000013">
    <property type="entry name" value="ABC transporter C family member 2"/>
    <property type="match status" value="1"/>
</dbReference>
<feature type="domain" description="ABC transmembrane type-1" evidence="14">
    <location>
        <begin position="251"/>
        <end position="432"/>
    </location>
</feature>
<comment type="subcellular location">
    <subcellularLocation>
        <location evidence="1">Membrane</location>
        <topology evidence="1">Multi-pass membrane protein</topology>
    </subcellularLocation>
</comment>
<keyword evidence="3" id="KW-0813">Transport</keyword>
<evidence type="ECO:0000256" key="7">
    <source>
        <dbReference type="ARBA" id="ARBA00022840"/>
    </source>
</evidence>
<dbReference type="GO" id="GO:0140359">
    <property type="term" value="F:ABC-type transporter activity"/>
    <property type="evidence" value="ECO:0007669"/>
    <property type="project" value="InterPro"/>
</dbReference>
<keyword evidence="9 12" id="KW-0472">Membrane</keyword>
<dbReference type="InterPro" id="IPR011527">
    <property type="entry name" value="ABC1_TM_dom"/>
</dbReference>
<feature type="transmembrane region" description="Helical" evidence="12">
    <location>
        <begin position="826"/>
        <end position="845"/>
    </location>
</feature>
<accession>A0A6A6NS05</accession>
<dbReference type="InterPro" id="IPR036640">
    <property type="entry name" value="ABC1_TM_sf"/>
</dbReference>
<dbReference type="InterPro" id="IPR003593">
    <property type="entry name" value="AAA+_ATPase"/>
</dbReference>
<dbReference type="EMBL" id="MU001692">
    <property type="protein sequence ID" value="KAF2454202.1"/>
    <property type="molecule type" value="Genomic_DNA"/>
</dbReference>
<protein>
    <submittedName>
        <fullName evidence="15">P-loop containing nucleoside triphosphate hydrolase protein</fullName>
    </submittedName>
</protein>
<feature type="transmembrane region" description="Helical" evidence="12">
    <location>
        <begin position="1076"/>
        <end position="1098"/>
    </location>
</feature>
<keyword evidence="5" id="KW-0677">Repeat</keyword>
<dbReference type="FunFam" id="3.40.50.300:FF:000825">
    <property type="entry name" value="ABC bile acid transporter"/>
    <property type="match status" value="1"/>
</dbReference>
<dbReference type="CDD" id="cd18596">
    <property type="entry name" value="ABC_6TM_VMR1_D1_like"/>
    <property type="match status" value="1"/>
</dbReference>
<feature type="region of interest" description="Disordered" evidence="11">
    <location>
        <begin position="209"/>
        <end position="244"/>
    </location>
</feature>
<gene>
    <name evidence="15" type="ORF">BDY21DRAFT_366314</name>
</gene>
<dbReference type="Gene3D" id="3.40.50.300">
    <property type="entry name" value="P-loop containing nucleotide triphosphate hydrolases"/>
    <property type="match status" value="2"/>
</dbReference>
<sequence>MATSFTTLPVRQLSAPQPPFLSSNCSPPSRASPLLYSFPAVQMFIIPQTLLILPESLTANGRRHSKAAKGTPLSIDDLPTLDHFTRAADTFASFQKVKRNEHLAKLIARAHVLIFVRHYTLTVLQAITQISPQFAMYKLLKLLEMRAQGKSVTVEAALWAAAMGILAVLDNWLENWMWWVGYGQICVPVRVQLSALIFNKSMRTKDFKGVQKDRKKSDAKGEAEEDRDKDKKEEESTNEDPDIQKTRQGTINLVGVDTKRVSETLIYSNLVFGAIIKLVICFVFIGKLIGWEGLLAGIIVQVLGLPLNIYASKAYTVAQEKLMAVRDKKLAILNEALGGIRQIKFSALEDQWNDKIQDVRRQELKVLWRAFLMDTVLIFIYIMGPVLLSAAALGTYAIIHGSLSASVAFTTIGILTQIEGTLAFVPEIVTNIFDAWVSLNRINGYLNRPDQVVVTAPGEVVAFKGAHISWPSDTTPDEDTFVLRDVNLEFPPNELTVISGHTGSGKSLLLASLLGEVEVLSGSVIVPPNPSMNERYDSKANKDNWILPSALAFVSQQPWIENGSLKDNVTFGLPVDKQRYEQVVHACALDKDLSILPDGDSTEIGANGINLSGGQRWRVTLARALYSRAGILVLDDIFSAVDAHVGRHIFEHALTGPLSEGRTRVLVTHHVSLCLPKTKYEVQLENGTVKHAGFVDDLQRTGKLNNILEEEQLEVAVSDDDEEAETLLAGSSSDPSTQDGTPERRESHSSGLLKVRTDESSTTRKSRQRRQSALSSRSEIVDDGTGLEAGNKQPKDAKKFVEEETKEVGYVKWSVYSEYMKASGGWLFWVFVIVCFAGYQALLLGRTWVLTLWTEAASTESESKAHYSNVYQTVVSAPAQALKNSKGDLNYYLGLYLGFSVIICIEGAFRYFVVMCGAILASRRVFEKLTYRVLRAPLRWLDTVPVGRVLNRFTADFNVIDSTMAMSVAFGLYNFLMVLGIFVASVVVSPYIIILAVILFAICIRYAIYYIWGARETKRLESIAKSPMFELFGSTLSGVGTIRAFAKTEAYIKRMYSLIDAHGRATYYMWLMNRYLSWRLGVVGALFSAAVAILVVFVKTIDASLAGFALSFTLQYTMALIWALRQWAAVELAMNSMERIVEYSEIAIEDQSGIDAPASWPSQGRLEFNDLVVGYAIDLPPVLKGLTFSVDSNERIGVVGRTGAGKSSLTLALFRFLQAREGSISIDGLDISKVKLKDLRSRLAIIPQDPVLFSGTVRSNLDPFNDHDDQELRDALERVHLVRTSRDEEAGEDSADGPSTGATTPTMTSPGAAKNTNIFASLRSAISEGGLNLSQGQRQLLCLARAIVSRPKLMVLDEATSAVDKATDELIQRSIREEFVNSTLLVIAHRLSTIVDFDRILVMSEGKVVEFDTPWKLLETGGVFAGMVADSGEADTLREIILNGR</sequence>
<keyword evidence="16" id="KW-1185">Reference proteome</keyword>
<evidence type="ECO:0000259" key="13">
    <source>
        <dbReference type="PROSITE" id="PS50893"/>
    </source>
</evidence>
<dbReference type="OrthoDB" id="6500128at2759"/>
<feature type="compositionally biased region" description="Basic and acidic residues" evidence="11">
    <location>
        <begin position="209"/>
        <end position="235"/>
    </location>
</feature>
<evidence type="ECO:0000256" key="8">
    <source>
        <dbReference type="ARBA" id="ARBA00022989"/>
    </source>
</evidence>
<feature type="domain" description="ABC transporter" evidence="13">
    <location>
        <begin position="463"/>
        <end position="711"/>
    </location>
</feature>
<feature type="domain" description="ABC transmembrane type-1" evidence="14">
    <location>
        <begin position="830"/>
        <end position="1132"/>
    </location>
</feature>
<dbReference type="SUPFAM" id="SSF90123">
    <property type="entry name" value="ABC transporter transmembrane region"/>
    <property type="match status" value="2"/>
</dbReference>
<dbReference type="GO" id="GO:0005524">
    <property type="term" value="F:ATP binding"/>
    <property type="evidence" value="ECO:0007669"/>
    <property type="project" value="UniProtKB-KW"/>
</dbReference>
<dbReference type="GO" id="GO:0005737">
    <property type="term" value="C:cytoplasm"/>
    <property type="evidence" value="ECO:0007669"/>
    <property type="project" value="UniProtKB-ARBA"/>
</dbReference>
<keyword evidence="4 12" id="KW-0812">Transmembrane</keyword>
<dbReference type="Pfam" id="PF00664">
    <property type="entry name" value="ABC_membrane"/>
    <property type="match status" value="2"/>
</dbReference>
<feature type="transmembrane region" description="Helical" evidence="12">
    <location>
        <begin position="366"/>
        <end position="387"/>
    </location>
</feature>
<feature type="transmembrane region" description="Helical" evidence="12">
    <location>
        <begin position="893"/>
        <end position="921"/>
    </location>
</feature>
<feature type="transmembrane region" description="Helical" evidence="12">
    <location>
        <begin position="265"/>
        <end position="285"/>
    </location>
</feature>
<name>A0A6A6NS05_9PEZI</name>
<dbReference type="InterPro" id="IPR017871">
    <property type="entry name" value="ABC_transporter-like_CS"/>
</dbReference>
<dbReference type="CDD" id="cd03250">
    <property type="entry name" value="ABCC_MRP_domain1"/>
    <property type="match status" value="1"/>
</dbReference>
<feature type="transmembrane region" description="Helical" evidence="12">
    <location>
        <begin position="291"/>
        <end position="311"/>
    </location>
</feature>
<feature type="transmembrane region" description="Helical" evidence="12">
    <location>
        <begin position="991"/>
        <end position="1012"/>
    </location>
</feature>
<dbReference type="Gene3D" id="1.20.1560.10">
    <property type="entry name" value="ABC transporter type 1, transmembrane domain"/>
    <property type="match status" value="2"/>
</dbReference>
<feature type="compositionally biased region" description="Acidic residues" evidence="11">
    <location>
        <begin position="716"/>
        <end position="725"/>
    </location>
</feature>
<dbReference type="InterPro" id="IPR003439">
    <property type="entry name" value="ABC_transporter-like_ATP-bd"/>
</dbReference>
<dbReference type="Proteomes" id="UP000799766">
    <property type="component" value="Unassembled WGS sequence"/>
</dbReference>